<feature type="compositionally biased region" description="Basic residues" evidence="1">
    <location>
        <begin position="153"/>
        <end position="168"/>
    </location>
</feature>
<comment type="caution">
    <text evidence="3">The sequence shown here is derived from an EMBL/GenBank/DDBJ whole genome shotgun (WGS) entry which is preliminary data.</text>
</comment>
<protein>
    <recommendedName>
        <fullName evidence="5">Transmembrane protein</fullName>
    </recommendedName>
</protein>
<keyword evidence="2" id="KW-0472">Membrane</keyword>
<accession>A0AAD5L950</accession>
<dbReference type="Proteomes" id="UP001209570">
    <property type="component" value="Unassembled WGS sequence"/>
</dbReference>
<feature type="transmembrane region" description="Helical" evidence="2">
    <location>
        <begin position="287"/>
        <end position="310"/>
    </location>
</feature>
<dbReference type="EMBL" id="JAKCXM010000509">
    <property type="protein sequence ID" value="KAJ0393292.1"/>
    <property type="molecule type" value="Genomic_DNA"/>
</dbReference>
<evidence type="ECO:0000313" key="3">
    <source>
        <dbReference type="EMBL" id="KAJ0393292.1"/>
    </source>
</evidence>
<gene>
    <name evidence="3" type="ORF">P43SY_010019</name>
</gene>
<organism evidence="3 4">
    <name type="scientific">Pythium insidiosum</name>
    <name type="common">Pythiosis disease agent</name>
    <dbReference type="NCBI Taxonomy" id="114742"/>
    <lineage>
        <taxon>Eukaryota</taxon>
        <taxon>Sar</taxon>
        <taxon>Stramenopiles</taxon>
        <taxon>Oomycota</taxon>
        <taxon>Peronosporomycetes</taxon>
        <taxon>Pythiales</taxon>
        <taxon>Pythiaceae</taxon>
        <taxon>Pythium</taxon>
    </lineage>
</organism>
<keyword evidence="2" id="KW-0812">Transmembrane</keyword>
<evidence type="ECO:0000256" key="1">
    <source>
        <dbReference type="SAM" id="MobiDB-lite"/>
    </source>
</evidence>
<proteinExistence type="predicted"/>
<evidence type="ECO:0000256" key="2">
    <source>
        <dbReference type="SAM" id="Phobius"/>
    </source>
</evidence>
<evidence type="ECO:0000313" key="4">
    <source>
        <dbReference type="Proteomes" id="UP001209570"/>
    </source>
</evidence>
<feature type="region of interest" description="Disordered" evidence="1">
    <location>
        <begin position="198"/>
        <end position="229"/>
    </location>
</feature>
<reference evidence="3" key="1">
    <citation type="submission" date="2021-12" db="EMBL/GenBank/DDBJ databases">
        <title>Prjna785345.</title>
        <authorList>
            <person name="Rujirawat T."/>
            <person name="Krajaejun T."/>
        </authorList>
    </citation>
    <scope>NUCLEOTIDE SEQUENCE</scope>
    <source>
        <strain evidence="3">Pi057C3</strain>
    </source>
</reference>
<feature type="region of interest" description="Disordered" evidence="1">
    <location>
        <begin position="1"/>
        <end position="22"/>
    </location>
</feature>
<feature type="compositionally biased region" description="Polar residues" evidence="1">
    <location>
        <begin position="218"/>
        <end position="229"/>
    </location>
</feature>
<dbReference type="AlphaFoldDB" id="A0AAD5L950"/>
<feature type="region of interest" description="Disordered" evidence="1">
    <location>
        <begin position="48"/>
        <end position="72"/>
    </location>
</feature>
<evidence type="ECO:0008006" key="5">
    <source>
        <dbReference type="Google" id="ProtNLM"/>
    </source>
</evidence>
<feature type="compositionally biased region" description="Basic residues" evidence="1">
    <location>
        <begin position="48"/>
        <end position="58"/>
    </location>
</feature>
<keyword evidence="2" id="KW-1133">Transmembrane helix</keyword>
<keyword evidence="4" id="KW-1185">Reference proteome</keyword>
<feature type="transmembrane region" description="Helical" evidence="2">
    <location>
        <begin position="331"/>
        <end position="361"/>
    </location>
</feature>
<sequence length="364" mass="39770">MKRPPADSETAGHGAETPRTSFCLLEAPDDRDSALSSILATGEQHQQLHSHARLRPPHHAVPPVSYLTPPPVRMPTIGSISTARDDSLRLHRHHHSLSLPLQAGDAQVELFPLDSSVFANPDNVTPSLQTSMILGESVLVGQDGALNSLHPANKSRRGHRHGDRRRPRPSAASLDTSVLDGVSAGGYDPRVSLSCEDDTIRRAHSDTSTHESRGNVRMTRSTGTHSLGASSSDMVTLSFHRRHLTGLSQSAWCWCSKRPEEAVIPSMSVSEFASSLWSRLNSSWDSYFLYFTLVLALASIPIAVAISAYLDSARHITIHSRCNFAFRATDSYNISTSALAAVFIPFTNNVVMLFVSLWIGIFHI</sequence>
<feature type="region of interest" description="Disordered" evidence="1">
    <location>
        <begin position="146"/>
        <end position="185"/>
    </location>
</feature>
<feature type="compositionally biased region" description="Basic and acidic residues" evidence="1">
    <location>
        <begin position="198"/>
        <end position="214"/>
    </location>
</feature>
<name>A0AAD5L950_PYTIN</name>